<dbReference type="InterPro" id="IPR043502">
    <property type="entry name" value="DNA/RNA_pol_sf"/>
</dbReference>
<evidence type="ECO:0000313" key="13">
    <source>
        <dbReference type="Proteomes" id="UP000033966"/>
    </source>
</evidence>
<dbReference type="PANTHER" id="PTHR10133:SF27">
    <property type="entry name" value="DNA POLYMERASE NU"/>
    <property type="match status" value="1"/>
</dbReference>
<sequence>MIEALFKVLYSKLKEYKLENVFYDVEMPLIPVLAAMELQGISIHKKTLSELRIKIQKETEVISKEIFTEVGEEFNISSPKQVGEMLFEKLNIRKKGKKTKTGAHSTAENILSELKEKNPIVRRILEYRENTKVVSTYIDPLLELTEKNNKIHTTFLQTGTATGRISSERPTLQNIPQESKWALPLRKAFVATEGFKLVSFDYSQLELRLLAHISGDEELKKTFIRGDDVHAITASRILNIPESSVTKEARRMGKILNFGIVYGMGPRAFAKTSNITLDEARRFINEYFRRFPGVKKWRETTATNTKTLGYVEDEVGRRRWFSNANKWGARAAAEMERAAINMPVQGLEADILKITMAKSHSLLGKRGLFPKKASMILTIHDELIFEIADDILEETSREIKKIAEEGYPISVPLVVEIKTGRNLGEMEEFKP</sequence>
<evidence type="ECO:0000256" key="6">
    <source>
        <dbReference type="ARBA" id="ARBA00022763"/>
    </source>
</evidence>
<evidence type="ECO:0000256" key="2">
    <source>
        <dbReference type="ARBA" id="ARBA00012417"/>
    </source>
</evidence>
<proteinExistence type="inferred from homology"/>
<dbReference type="EC" id="2.7.7.7" evidence="2"/>
<keyword evidence="4" id="KW-0548">Nucleotidyltransferase</keyword>
<keyword evidence="5" id="KW-0235">DNA replication</keyword>
<keyword evidence="7" id="KW-0239">DNA-directed DNA polymerase</keyword>
<accession>A0A0G1NCD0</accession>
<evidence type="ECO:0000313" key="12">
    <source>
        <dbReference type="EMBL" id="KKT90772.1"/>
    </source>
</evidence>
<evidence type="ECO:0000256" key="9">
    <source>
        <dbReference type="ARBA" id="ARBA00023204"/>
    </source>
</evidence>
<gene>
    <name evidence="12" type="ORF">UW92_C0027G0006</name>
</gene>
<evidence type="ECO:0000256" key="8">
    <source>
        <dbReference type="ARBA" id="ARBA00023125"/>
    </source>
</evidence>
<keyword evidence="8" id="KW-0238">DNA-binding</keyword>
<keyword evidence="6" id="KW-0227">DNA damage</keyword>
<keyword evidence="9" id="KW-0234">DNA repair</keyword>
<comment type="caution">
    <text evidence="12">The sequence shown here is derived from an EMBL/GenBank/DDBJ whole genome shotgun (WGS) entry which is preliminary data.</text>
</comment>
<protein>
    <recommendedName>
        <fullName evidence="2">DNA-directed DNA polymerase</fullName>
        <ecNumber evidence="2">2.7.7.7</ecNumber>
    </recommendedName>
</protein>
<dbReference type="Gene3D" id="3.30.70.370">
    <property type="match status" value="1"/>
</dbReference>
<dbReference type="GO" id="GO:0006302">
    <property type="term" value="P:double-strand break repair"/>
    <property type="evidence" value="ECO:0007669"/>
    <property type="project" value="TreeGrafter"/>
</dbReference>
<evidence type="ECO:0000256" key="1">
    <source>
        <dbReference type="ARBA" id="ARBA00007705"/>
    </source>
</evidence>
<reference evidence="12 13" key="1">
    <citation type="journal article" date="2015" name="Nature">
        <title>rRNA introns, odd ribosomes, and small enigmatic genomes across a large radiation of phyla.</title>
        <authorList>
            <person name="Brown C.T."/>
            <person name="Hug L.A."/>
            <person name="Thomas B.C."/>
            <person name="Sharon I."/>
            <person name="Castelle C.J."/>
            <person name="Singh A."/>
            <person name="Wilkins M.J."/>
            <person name="Williams K.H."/>
            <person name="Banfield J.F."/>
        </authorList>
    </citation>
    <scope>NUCLEOTIDE SEQUENCE [LARGE SCALE GENOMIC DNA]</scope>
</reference>
<evidence type="ECO:0000256" key="5">
    <source>
        <dbReference type="ARBA" id="ARBA00022705"/>
    </source>
</evidence>
<dbReference type="FunFam" id="1.10.150.20:FF:000002">
    <property type="entry name" value="DNA polymerase I"/>
    <property type="match status" value="1"/>
</dbReference>
<name>A0A0G1NCD0_9BACT</name>
<keyword evidence="3" id="KW-0808">Transferase</keyword>
<dbReference type="GO" id="GO:0003887">
    <property type="term" value="F:DNA-directed DNA polymerase activity"/>
    <property type="evidence" value="ECO:0007669"/>
    <property type="project" value="UniProtKB-KW"/>
</dbReference>
<evidence type="ECO:0000256" key="4">
    <source>
        <dbReference type="ARBA" id="ARBA00022695"/>
    </source>
</evidence>
<evidence type="ECO:0000256" key="10">
    <source>
        <dbReference type="ARBA" id="ARBA00049244"/>
    </source>
</evidence>
<feature type="domain" description="DNA-directed DNA polymerase family A palm" evidence="11">
    <location>
        <begin position="185"/>
        <end position="391"/>
    </location>
</feature>
<organism evidence="12 13">
    <name type="scientific">Candidatus Jorgensenbacteria bacterium GW2011_GWA2_45_13</name>
    <dbReference type="NCBI Taxonomy" id="1618662"/>
    <lineage>
        <taxon>Bacteria</taxon>
        <taxon>Candidatus Joergenseniibacteriota</taxon>
    </lineage>
</organism>
<dbReference type="InterPro" id="IPR036397">
    <property type="entry name" value="RNaseH_sf"/>
</dbReference>
<dbReference type="AlphaFoldDB" id="A0A0G1NCD0"/>
<dbReference type="Gene3D" id="3.30.420.10">
    <property type="entry name" value="Ribonuclease H-like superfamily/Ribonuclease H"/>
    <property type="match status" value="1"/>
</dbReference>
<dbReference type="FunFam" id="1.20.1060.10:FF:000001">
    <property type="entry name" value="DNA polymerase I"/>
    <property type="match status" value="1"/>
</dbReference>
<dbReference type="InterPro" id="IPR001098">
    <property type="entry name" value="DNA-dir_DNA_pol_A_palm_dom"/>
</dbReference>
<evidence type="ECO:0000256" key="3">
    <source>
        <dbReference type="ARBA" id="ARBA00022679"/>
    </source>
</evidence>
<dbReference type="Proteomes" id="UP000033966">
    <property type="component" value="Unassembled WGS sequence"/>
</dbReference>
<dbReference type="PRINTS" id="PR00868">
    <property type="entry name" value="DNAPOLI"/>
</dbReference>
<dbReference type="GO" id="GO:0003677">
    <property type="term" value="F:DNA binding"/>
    <property type="evidence" value="ECO:0007669"/>
    <property type="project" value="UniProtKB-KW"/>
</dbReference>
<dbReference type="PANTHER" id="PTHR10133">
    <property type="entry name" value="DNA POLYMERASE I"/>
    <property type="match status" value="1"/>
</dbReference>
<dbReference type="InterPro" id="IPR002298">
    <property type="entry name" value="DNA_polymerase_A"/>
</dbReference>
<dbReference type="Pfam" id="PF00476">
    <property type="entry name" value="DNA_pol_A"/>
    <property type="match status" value="1"/>
</dbReference>
<dbReference type="GO" id="GO:0006261">
    <property type="term" value="P:DNA-templated DNA replication"/>
    <property type="evidence" value="ECO:0007669"/>
    <property type="project" value="InterPro"/>
</dbReference>
<dbReference type="SUPFAM" id="SSF56672">
    <property type="entry name" value="DNA/RNA polymerases"/>
    <property type="match status" value="1"/>
</dbReference>
<dbReference type="EMBL" id="LCKF01000027">
    <property type="protein sequence ID" value="KKT90772.1"/>
    <property type="molecule type" value="Genomic_DNA"/>
</dbReference>
<dbReference type="Gene3D" id="1.20.1060.10">
    <property type="entry name" value="Taq DNA Polymerase, Chain T, domain 4"/>
    <property type="match status" value="1"/>
</dbReference>
<dbReference type="PATRIC" id="fig|1618662.3.peg.530"/>
<comment type="similarity">
    <text evidence="1">Belongs to the DNA polymerase type-A family.</text>
</comment>
<evidence type="ECO:0000256" key="7">
    <source>
        <dbReference type="ARBA" id="ARBA00022932"/>
    </source>
</evidence>
<dbReference type="Gene3D" id="1.10.150.20">
    <property type="entry name" value="5' to 3' exonuclease, C-terminal subdomain"/>
    <property type="match status" value="1"/>
</dbReference>
<comment type="catalytic activity">
    <reaction evidence="10">
        <text>DNA(n) + a 2'-deoxyribonucleoside 5'-triphosphate = DNA(n+1) + diphosphate</text>
        <dbReference type="Rhea" id="RHEA:22508"/>
        <dbReference type="Rhea" id="RHEA-COMP:17339"/>
        <dbReference type="Rhea" id="RHEA-COMP:17340"/>
        <dbReference type="ChEBI" id="CHEBI:33019"/>
        <dbReference type="ChEBI" id="CHEBI:61560"/>
        <dbReference type="ChEBI" id="CHEBI:173112"/>
        <dbReference type="EC" id="2.7.7.7"/>
    </reaction>
</comment>
<evidence type="ECO:0000259" key="11">
    <source>
        <dbReference type="SMART" id="SM00482"/>
    </source>
</evidence>
<dbReference type="SMART" id="SM00482">
    <property type="entry name" value="POLAc"/>
    <property type="match status" value="1"/>
</dbReference>